<name>A0ABM7WQR2_9BACT</name>
<proteinExistence type="predicted"/>
<feature type="region of interest" description="Disordered" evidence="1">
    <location>
        <begin position="51"/>
        <end position="70"/>
    </location>
</feature>
<feature type="compositionally biased region" description="Low complexity" evidence="1">
    <location>
        <begin position="51"/>
        <end position="64"/>
    </location>
</feature>
<dbReference type="RefSeq" id="WP_248358650.1">
    <property type="nucleotide sequence ID" value="NZ_AP025591.1"/>
</dbReference>
<evidence type="ECO:0000313" key="3">
    <source>
        <dbReference type="Proteomes" id="UP001162891"/>
    </source>
</evidence>
<dbReference type="EMBL" id="AP025591">
    <property type="protein sequence ID" value="BDG01803.1"/>
    <property type="molecule type" value="Genomic_DNA"/>
</dbReference>
<accession>A0ABM7WQR2</accession>
<protein>
    <submittedName>
        <fullName evidence="2">Uncharacterized protein</fullName>
    </submittedName>
</protein>
<sequence>MEAQRIERLRRRATAHPLVLLLRLAVPFALLALYAASVGSRPRALRVEVASARPGPTATTSTAPAPAPAP</sequence>
<evidence type="ECO:0000313" key="2">
    <source>
        <dbReference type="EMBL" id="BDG01803.1"/>
    </source>
</evidence>
<organism evidence="2 3">
    <name type="scientific">Anaeromyxobacter oryzae</name>
    <dbReference type="NCBI Taxonomy" id="2918170"/>
    <lineage>
        <taxon>Bacteria</taxon>
        <taxon>Pseudomonadati</taxon>
        <taxon>Myxococcota</taxon>
        <taxon>Myxococcia</taxon>
        <taxon>Myxococcales</taxon>
        <taxon>Cystobacterineae</taxon>
        <taxon>Anaeromyxobacteraceae</taxon>
        <taxon>Anaeromyxobacter</taxon>
    </lineage>
</organism>
<keyword evidence="3" id="KW-1185">Reference proteome</keyword>
<gene>
    <name evidence="2" type="ORF">AMOR_07990</name>
</gene>
<evidence type="ECO:0000256" key="1">
    <source>
        <dbReference type="SAM" id="MobiDB-lite"/>
    </source>
</evidence>
<dbReference type="Proteomes" id="UP001162891">
    <property type="component" value="Chromosome"/>
</dbReference>
<reference evidence="3" key="1">
    <citation type="journal article" date="2022" name="Int. J. Syst. Evol. Microbiol.">
        <title>Anaeromyxobacter oryzae sp. nov., Anaeromyxobacter diazotrophicus sp. nov. and Anaeromyxobacter paludicola sp. nov., isolated from paddy soils.</title>
        <authorList>
            <person name="Itoh H."/>
            <person name="Xu Z."/>
            <person name="Mise K."/>
            <person name="Masuda Y."/>
            <person name="Ushijima N."/>
            <person name="Hayakawa C."/>
            <person name="Shiratori Y."/>
            <person name="Senoo K."/>
        </authorList>
    </citation>
    <scope>NUCLEOTIDE SEQUENCE [LARGE SCALE GENOMIC DNA]</scope>
    <source>
        <strain evidence="3">Red232</strain>
    </source>
</reference>